<accession>A0A8T9ZYJ2</accession>
<proteinExistence type="predicted"/>
<organism evidence="2">
    <name type="scientific">Embiophila sp</name>
    <dbReference type="NCBI Taxonomy" id="2931291"/>
    <lineage>
        <taxon>Eukaryota</taxon>
        <taxon>Metazoa</taxon>
        <taxon>Ecdysozoa</taxon>
        <taxon>Arthropoda</taxon>
        <taxon>Hexapoda</taxon>
        <taxon>Insecta</taxon>
        <taxon>Pterygota</taxon>
        <taxon>Neoptera</taxon>
        <taxon>Paraneoptera</taxon>
        <taxon>Hemiptera</taxon>
        <taxon>Heteroptera</taxon>
        <taxon>Panheteroptera</taxon>
        <taxon>Cimicomorpha</taxon>
        <taxon>Plokiophilidae</taxon>
        <taxon>Embiophila</taxon>
    </lineage>
</organism>
<protein>
    <submittedName>
        <fullName evidence="2">NADH dehydrogenase subunit 6</fullName>
    </submittedName>
</protein>
<keyword evidence="1" id="KW-1133">Transmembrane helix</keyword>
<feature type="transmembrane region" description="Helical" evidence="1">
    <location>
        <begin position="128"/>
        <end position="149"/>
    </location>
</feature>
<evidence type="ECO:0000313" key="2">
    <source>
        <dbReference type="EMBL" id="UPL66008.1"/>
    </source>
</evidence>
<keyword evidence="2" id="KW-0496">Mitochondrion</keyword>
<keyword evidence="1" id="KW-0472">Membrane</keyword>
<name>A0A8T9ZYJ2_9HEMI</name>
<feature type="transmembrane region" description="Helical" evidence="1">
    <location>
        <begin position="44"/>
        <end position="65"/>
    </location>
</feature>
<sequence>MFNMAMSIMFPLLQHPLSMGLLLILQTIMIALMTGAWIKSFWFSYILLITMVSGTLVLFIYMASVASNEKFMSSMSMTWFIVPTSIMIMLNMLMDKISSNYEKPLLMNKSEMFDVTLMMNKMYSEQSMYVTILMVTYLLFSMISSTFIMKIHQGPMRSK</sequence>
<evidence type="ECO:0000256" key="1">
    <source>
        <dbReference type="SAM" id="Phobius"/>
    </source>
</evidence>
<dbReference type="AlphaFoldDB" id="A0A8T9ZYJ2"/>
<reference evidence="2" key="1">
    <citation type="journal article" date="2022" name="Cladistics">
        <title>Diversification of the phytophagous lineages of true bugs (Insecta: Hemiptera: Heteroptera) shortly after that of the flowering plants.</title>
        <authorList>
            <person name="Ye F."/>
            <person name="Kment P."/>
            <person name="Redei D."/>
            <person name="Luo J.Y."/>
            <person name="Wang Y.H."/>
            <person name="Kuechler S.M."/>
            <person name="Zhang W.W."/>
            <person name="Chen P.P."/>
            <person name="Wu H.Y."/>
            <person name="Wu Y.Z."/>
            <person name="Sun X.Y."/>
            <person name="Ding L."/>
            <person name="Wang Y.R."/>
            <person name="Xie Q."/>
        </authorList>
    </citation>
    <scope>NUCLEOTIDE SEQUENCE</scope>
</reference>
<keyword evidence="1" id="KW-0812">Transmembrane</keyword>
<feature type="transmembrane region" description="Helical" evidence="1">
    <location>
        <begin position="21"/>
        <end position="38"/>
    </location>
</feature>
<geneLocation type="mitochondrion" evidence="2"/>
<dbReference type="EMBL" id="MW619701">
    <property type="protein sequence ID" value="UPL66008.1"/>
    <property type="molecule type" value="Genomic_DNA"/>
</dbReference>
<feature type="transmembrane region" description="Helical" evidence="1">
    <location>
        <begin position="77"/>
        <end position="94"/>
    </location>
</feature>